<evidence type="ECO:0000256" key="1">
    <source>
        <dbReference type="ARBA" id="ARBA00001946"/>
    </source>
</evidence>
<dbReference type="eggNOG" id="ENOG5034BRF">
    <property type="taxonomic scope" value="Bacteria"/>
</dbReference>
<dbReference type="HOGENOM" id="CLU_2385245_0_0_12"/>
<name>S3L2J6_TREMA</name>
<evidence type="ECO:0000313" key="9">
    <source>
        <dbReference type="EMBL" id="EPF31009.1"/>
    </source>
</evidence>
<keyword evidence="10" id="KW-1185">Reference proteome</keyword>
<dbReference type="GO" id="GO:0016787">
    <property type="term" value="F:hydrolase activity"/>
    <property type="evidence" value="ECO:0007669"/>
    <property type="project" value="UniProtKB-KW"/>
</dbReference>
<keyword evidence="8" id="KW-0051">Antiviral defense</keyword>
<comment type="cofactor">
    <cofactor evidence="1">
        <name>Mg(2+)</name>
        <dbReference type="ChEBI" id="CHEBI:18420"/>
    </cofactor>
</comment>
<evidence type="ECO:0000256" key="2">
    <source>
        <dbReference type="ARBA" id="ARBA00009959"/>
    </source>
</evidence>
<dbReference type="InterPro" id="IPR021127">
    <property type="entry name" value="CRISPR_associated_Cas2"/>
</dbReference>
<dbReference type="RefSeq" id="WP_016525620.1">
    <property type="nucleotide sequence ID" value="NZ_KE332518.1"/>
</dbReference>
<dbReference type="InterPro" id="IPR019199">
    <property type="entry name" value="Virulence_VapD/CRISPR_Cas2"/>
</dbReference>
<evidence type="ECO:0000313" key="10">
    <source>
        <dbReference type="Proteomes" id="UP000014541"/>
    </source>
</evidence>
<keyword evidence="4" id="KW-0479">Metal-binding</keyword>
<dbReference type="GO" id="GO:0004521">
    <property type="term" value="F:RNA endonuclease activity"/>
    <property type="evidence" value="ECO:0007669"/>
    <property type="project" value="InterPro"/>
</dbReference>
<sequence length="103" mass="12084">MFVSVILDPGGVDSSRSLALLLSQYGFTRIQRACWEHTAVSEKRLHSLKKDVDRVTDYYDRVRMYQYPVKGFMAITELSKKKWRRCLLRPPADEIPRNESFSK</sequence>
<keyword evidence="6" id="KW-0378">Hydrolase</keyword>
<evidence type="ECO:0000256" key="5">
    <source>
        <dbReference type="ARBA" id="ARBA00022759"/>
    </source>
</evidence>
<dbReference type="GO" id="GO:0043571">
    <property type="term" value="P:maintenance of CRISPR repeat elements"/>
    <property type="evidence" value="ECO:0007669"/>
    <property type="project" value="InterPro"/>
</dbReference>
<comment type="caution">
    <text evidence="9">The sequence shown here is derived from an EMBL/GenBank/DDBJ whole genome shotgun (WGS) entry which is preliminary data.</text>
</comment>
<dbReference type="STRING" id="1125699.HMPREF9194_01338"/>
<evidence type="ECO:0000256" key="3">
    <source>
        <dbReference type="ARBA" id="ARBA00022722"/>
    </source>
</evidence>
<evidence type="ECO:0000256" key="6">
    <source>
        <dbReference type="ARBA" id="ARBA00022801"/>
    </source>
</evidence>
<comment type="similarity">
    <text evidence="2">Belongs to the CRISPR-associated endoribonuclease Cas2 protein family.</text>
</comment>
<keyword evidence="3" id="KW-0540">Nuclease</keyword>
<gene>
    <name evidence="9" type="ORF">HMPREF9194_01338</name>
</gene>
<dbReference type="EMBL" id="ATFF01000006">
    <property type="protein sequence ID" value="EPF31009.1"/>
    <property type="molecule type" value="Genomic_DNA"/>
</dbReference>
<dbReference type="GO" id="GO:0046872">
    <property type="term" value="F:metal ion binding"/>
    <property type="evidence" value="ECO:0007669"/>
    <property type="project" value="UniProtKB-KW"/>
</dbReference>
<dbReference type="Pfam" id="PF09827">
    <property type="entry name" value="CRISPR_Cas2"/>
    <property type="match status" value="1"/>
</dbReference>
<protein>
    <submittedName>
        <fullName evidence="9">CRISPR-associated endoribonuclease cas2</fullName>
    </submittedName>
</protein>
<keyword evidence="5" id="KW-0255">Endonuclease</keyword>
<reference evidence="9 10" key="1">
    <citation type="submission" date="2013-04" db="EMBL/GenBank/DDBJ databases">
        <title>The Genome Sequence of Treponema maltophilum ATCC 51939.</title>
        <authorList>
            <consortium name="The Broad Institute Genomics Platform"/>
            <person name="Earl A."/>
            <person name="Ward D."/>
            <person name="Feldgarden M."/>
            <person name="Gevers D."/>
            <person name="Leonetti C."/>
            <person name="Blanton J.M."/>
            <person name="Dewhirst F.E."/>
            <person name="Izard J."/>
            <person name="Walker B."/>
            <person name="Young S."/>
            <person name="Zeng Q."/>
            <person name="Gargeya S."/>
            <person name="Fitzgerald M."/>
            <person name="Haas B."/>
            <person name="Abouelleil A."/>
            <person name="Allen A.W."/>
            <person name="Alvarado L."/>
            <person name="Arachchi H.M."/>
            <person name="Berlin A.M."/>
            <person name="Chapman S.B."/>
            <person name="Gainer-Dewar J."/>
            <person name="Goldberg J."/>
            <person name="Griggs A."/>
            <person name="Gujja S."/>
            <person name="Hansen M."/>
            <person name="Howarth C."/>
            <person name="Imamovic A."/>
            <person name="Ireland A."/>
            <person name="Larimer J."/>
            <person name="McCowan C."/>
            <person name="Murphy C."/>
            <person name="Pearson M."/>
            <person name="Poon T.W."/>
            <person name="Priest M."/>
            <person name="Roberts A."/>
            <person name="Saif S."/>
            <person name="Shea T."/>
            <person name="Sisk P."/>
            <person name="Sykes S."/>
            <person name="Wortman J."/>
            <person name="Nusbaum C."/>
            <person name="Birren B."/>
        </authorList>
    </citation>
    <scope>NUCLEOTIDE SEQUENCE [LARGE SCALE GENOMIC DNA]</scope>
    <source>
        <strain evidence="9 10">ATCC 51939</strain>
    </source>
</reference>
<keyword evidence="7" id="KW-0460">Magnesium</keyword>
<evidence type="ECO:0000256" key="8">
    <source>
        <dbReference type="ARBA" id="ARBA00023118"/>
    </source>
</evidence>
<accession>S3L2J6</accession>
<dbReference type="AlphaFoldDB" id="S3L2J6"/>
<evidence type="ECO:0000256" key="4">
    <source>
        <dbReference type="ARBA" id="ARBA00022723"/>
    </source>
</evidence>
<proteinExistence type="inferred from homology"/>
<evidence type="ECO:0000256" key="7">
    <source>
        <dbReference type="ARBA" id="ARBA00022842"/>
    </source>
</evidence>
<dbReference type="PATRIC" id="fig|1125699.3.peg.1352"/>
<dbReference type="OrthoDB" id="361083at2"/>
<organism evidence="9 10">
    <name type="scientific">Treponema maltophilum ATCC 51939</name>
    <dbReference type="NCBI Taxonomy" id="1125699"/>
    <lineage>
        <taxon>Bacteria</taxon>
        <taxon>Pseudomonadati</taxon>
        <taxon>Spirochaetota</taxon>
        <taxon>Spirochaetia</taxon>
        <taxon>Spirochaetales</taxon>
        <taxon>Treponemataceae</taxon>
        <taxon>Treponema</taxon>
    </lineage>
</organism>
<dbReference type="NCBIfam" id="TIGR01573">
    <property type="entry name" value="cas2"/>
    <property type="match status" value="1"/>
</dbReference>
<dbReference type="GO" id="GO:0051607">
    <property type="term" value="P:defense response to virus"/>
    <property type="evidence" value="ECO:0007669"/>
    <property type="project" value="UniProtKB-KW"/>
</dbReference>
<dbReference type="Proteomes" id="UP000014541">
    <property type="component" value="Unassembled WGS sequence"/>
</dbReference>